<dbReference type="Proteomes" id="UP001157006">
    <property type="component" value="Chromosome 4"/>
</dbReference>
<name>A0AAV1ALI2_VICFA</name>
<evidence type="ECO:0000313" key="2">
    <source>
        <dbReference type="Proteomes" id="UP001157006"/>
    </source>
</evidence>
<accession>A0AAV1ALI2</accession>
<dbReference type="SUPFAM" id="SSF56219">
    <property type="entry name" value="DNase I-like"/>
    <property type="match status" value="1"/>
</dbReference>
<sequence length="144" mass="16885">MMRRKELFEMDSRGDYFTWSNKRIVGTIYSRIDRVLGNVDWSQAQLNTTIKILPPSVSDHALLYLSNHVPPRHVHRFQFINCIMWAEGYKDVVKSCWDLPLEGSTMFVLWKKLRRLQPVLRKLNKPLICAKQNISKAISNLIKA</sequence>
<dbReference type="Gene3D" id="3.60.10.10">
    <property type="entry name" value="Endonuclease/exonuclease/phosphatase"/>
    <property type="match status" value="1"/>
</dbReference>
<dbReference type="AlphaFoldDB" id="A0AAV1ALI2"/>
<gene>
    <name evidence="1" type="ORF">VFH_IV187200</name>
</gene>
<dbReference type="EMBL" id="OX451739">
    <property type="protein sequence ID" value="CAI8610538.1"/>
    <property type="molecule type" value="Genomic_DNA"/>
</dbReference>
<reference evidence="1 2" key="1">
    <citation type="submission" date="2023-01" db="EMBL/GenBank/DDBJ databases">
        <authorList>
            <person name="Kreplak J."/>
        </authorList>
    </citation>
    <scope>NUCLEOTIDE SEQUENCE [LARGE SCALE GENOMIC DNA]</scope>
</reference>
<proteinExistence type="predicted"/>
<keyword evidence="2" id="KW-1185">Reference proteome</keyword>
<evidence type="ECO:0000313" key="1">
    <source>
        <dbReference type="EMBL" id="CAI8610538.1"/>
    </source>
</evidence>
<dbReference type="PANTHER" id="PTHR33710">
    <property type="entry name" value="BNAC02G09200D PROTEIN"/>
    <property type="match status" value="1"/>
</dbReference>
<dbReference type="InterPro" id="IPR036691">
    <property type="entry name" value="Endo/exonu/phosph_ase_sf"/>
</dbReference>
<protein>
    <submittedName>
        <fullName evidence="1">Uncharacterized protein</fullName>
    </submittedName>
</protein>
<organism evidence="1 2">
    <name type="scientific">Vicia faba</name>
    <name type="common">Broad bean</name>
    <name type="synonym">Faba vulgaris</name>
    <dbReference type="NCBI Taxonomy" id="3906"/>
    <lineage>
        <taxon>Eukaryota</taxon>
        <taxon>Viridiplantae</taxon>
        <taxon>Streptophyta</taxon>
        <taxon>Embryophyta</taxon>
        <taxon>Tracheophyta</taxon>
        <taxon>Spermatophyta</taxon>
        <taxon>Magnoliopsida</taxon>
        <taxon>eudicotyledons</taxon>
        <taxon>Gunneridae</taxon>
        <taxon>Pentapetalae</taxon>
        <taxon>rosids</taxon>
        <taxon>fabids</taxon>
        <taxon>Fabales</taxon>
        <taxon>Fabaceae</taxon>
        <taxon>Papilionoideae</taxon>
        <taxon>50 kb inversion clade</taxon>
        <taxon>NPAAA clade</taxon>
        <taxon>Hologalegina</taxon>
        <taxon>IRL clade</taxon>
        <taxon>Fabeae</taxon>
        <taxon>Vicia</taxon>
    </lineage>
</organism>
<dbReference type="PANTHER" id="PTHR33710:SF71">
    <property type="entry name" value="ENDONUCLEASE_EXONUCLEASE_PHOSPHATASE DOMAIN-CONTAINING PROTEIN"/>
    <property type="match status" value="1"/>
</dbReference>